<dbReference type="Pfam" id="PF01171">
    <property type="entry name" value="ATP_bind_3"/>
    <property type="match status" value="1"/>
</dbReference>
<dbReference type="Proteomes" id="UP000193804">
    <property type="component" value="Unassembled WGS sequence"/>
</dbReference>
<dbReference type="AlphaFoldDB" id="A0A1X7KCY8"/>
<sequence>MLSTSFLQFIKSEKLFQKNEHLLLAISGGLDSVVLAHLLVEEKFSFSLAHMNFQLRGEDSNQDEQFIRNLADKLEVEVFVKKVQINKELGSTQVQARELRYDWFDKLLEEYSFDKILTAHHANDLLETALLNISRGTGIKGIRSILPLQNRIARPLLFAAKFELQEFAESRSIEWREDLSNSHDHYTRNKIRHHVIPPLLELNPNLLASFQQTVFRLRATEKAWEEKIETIAKRYLSFEEQHVVIDLSILNEAYVLAYLSELLAVYGFSLQQLQAFDFARVGAQLFSSNYVLTIDRDKMLITKTIDQENFNFYPRKISLNESPIITPYGTLKIELVKEEKISFKRDQKIAFIAFESLKEPLEIDLWEQGDKIQPIGMKGKKKISDILIDQKVPLPQKNKAMVLKSGGEIVWVIGYKFSELFKVKEETTKILRIEYENS</sequence>
<evidence type="ECO:0000313" key="10">
    <source>
        <dbReference type="EMBL" id="SMG38281.1"/>
    </source>
</evidence>
<proteinExistence type="inferred from homology"/>
<dbReference type="Gene3D" id="3.40.50.620">
    <property type="entry name" value="HUPs"/>
    <property type="match status" value="1"/>
</dbReference>
<dbReference type="NCBIfam" id="TIGR02433">
    <property type="entry name" value="lysidine_TilS_C"/>
    <property type="match status" value="1"/>
</dbReference>
<reference evidence="11" key="1">
    <citation type="submission" date="2017-04" db="EMBL/GenBank/DDBJ databases">
        <authorList>
            <person name="Varghese N."/>
            <person name="Submissions S."/>
        </authorList>
    </citation>
    <scope>NUCLEOTIDE SEQUENCE [LARGE SCALE GENOMIC DNA]</scope>
    <source>
        <strain evidence="11">DSM 4125</strain>
    </source>
</reference>
<comment type="function">
    <text evidence="8">Ligates lysine onto the cytidine present at position 34 of the AUA codon-specific tRNA(Ile) that contains the anticodon CAU, in an ATP-dependent manner. Cytidine is converted to lysidine, thus changing the amino acid specificity of the tRNA from methionine to isoleucine.</text>
</comment>
<dbReference type="InterPro" id="IPR014729">
    <property type="entry name" value="Rossmann-like_a/b/a_fold"/>
</dbReference>
<dbReference type="EMBL" id="FXAW01000005">
    <property type="protein sequence ID" value="SMG38281.1"/>
    <property type="molecule type" value="Genomic_DNA"/>
</dbReference>
<organism evidence="10 11">
    <name type="scientific">Marivirga sericea</name>
    <dbReference type="NCBI Taxonomy" id="1028"/>
    <lineage>
        <taxon>Bacteria</taxon>
        <taxon>Pseudomonadati</taxon>
        <taxon>Bacteroidota</taxon>
        <taxon>Cytophagia</taxon>
        <taxon>Cytophagales</taxon>
        <taxon>Marivirgaceae</taxon>
        <taxon>Marivirga</taxon>
    </lineage>
</organism>
<evidence type="ECO:0000256" key="4">
    <source>
        <dbReference type="ARBA" id="ARBA00022694"/>
    </source>
</evidence>
<protein>
    <recommendedName>
        <fullName evidence="8">tRNA(Ile)-lysidine synthase</fullName>
        <ecNumber evidence="8">6.3.4.19</ecNumber>
    </recommendedName>
    <alternativeName>
        <fullName evidence="8">tRNA(Ile)-2-lysyl-cytidine synthase</fullName>
    </alternativeName>
    <alternativeName>
        <fullName evidence="8">tRNA(Ile)-lysidine synthetase</fullName>
    </alternativeName>
</protein>
<name>A0A1X7KCY8_9BACT</name>
<keyword evidence="3 8" id="KW-0436">Ligase</keyword>
<dbReference type="CDD" id="cd01992">
    <property type="entry name" value="TilS_N"/>
    <property type="match status" value="1"/>
</dbReference>
<evidence type="ECO:0000256" key="1">
    <source>
        <dbReference type="ARBA" id="ARBA00004496"/>
    </source>
</evidence>
<evidence type="ECO:0000259" key="9">
    <source>
        <dbReference type="SMART" id="SM00977"/>
    </source>
</evidence>
<dbReference type="GO" id="GO:0006400">
    <property type="term" value="P:tRNA modification"/>
    <property type="evidence" value="ECO:0007669"/>
    <property type="project" value="UniProtKB-UniRule"/>
</dbReference>
<evidence type="ECO:0000256" key="2">
    <source>
        <dbReference type="ARBA" id="ARBA00022490"/>
    </source>
</evidence>
<evidence type="ECO:0000256" key="8">
    <source>
        <dbReference type="HAMAP-Rule" id="MF_01161"/>
    </source>
</evidence>
<evidence type="ECO:0000256" key="6">
    <source>
        <dbReference type="ARBA" id="ARBA00022840"/>
    </source>
</evidence>
<evidence type="ECO:0000256" key="5">
    <source>
        <dbReference type="ARBA" id="ARBA00022741"/>
    </source>
</evidence>
<dbReference type="RefSeq" id="WP_085517691.1">
    <property type="nucleotide sequence ID" value="NZ_FXAW01000005.1"/>
</dbReference>
<keyword evidence="6 8" id="KW-0067">ATP-binding</keyword>
<dbReference type="STRING" id="1028.SAMN05661096_02518"/>
<dbReference type="InterPro" id="IPR012795">
    <property type="entry name" value="tRNA_Ile_lys_synt_N"/>
</dbReference>
<dbReference type="GO" id="GO:0005737">
    <property type="term" value="C:cytoplasm"/>
    <property type="evidence" value="ECO:0007669"/>
    <property type="project" value="UniProtKB-SubCell"/>
</dbReference>
<dbReference type="OrthoDB" id="9807403at2"/>
<accession>A0A1X7KCY8</accession>
<feature type="domain" description="Lysidine-tRNA(Ile) synthetase C-terminal" evidence="9">
    <location>
        <begin position="361"/>
        <end position="433"/>
    </location>
</feature>
<evidence type="ECO:0000256" key="3">
    <source>
        <dbReference type="ARBA" id="ARBA00022598"/>
    </source>
</evidence>
<dbReference type="EC" id="6.3.4.19" evidence="8"/>
<dbReference type="PANTHER" id="PTHR43033:SF1">
    <property type="entry name" value="TRNA(ILE)-LYSIDINE SYNTHASE-RELATED"/>
    <property type="match status" value="1"/>
</dbReference>
<dbReference type="SUPFAM" id="SSF56037">
    <property type="entry name" value="PheT/TilS domain"/>
    <property type="match status" value="1"/>
</dbReference>
<dbReference type="GO" id="GO:0005524">
    <property type="term" value="F:ATP binding"/>
    <property type="evidence" value="ECO:0007669"/>
    <property type="project" value="UniProtKB-UniRule"/>
</dbReference>
<comment type="subcellular location">
    <subcellularLocation>
        <location evidence="1 8">Cytoplasm</location>
    </subcellularLocation>
</comment>
<dbReference type="SMART" id="SM00977">
    <property type="entry name" value="TilS_C"/>
    <property type="match status" value="1"/>
</dbReference>
<dbReference type="InterPro" id="IPR011063">
    <property type="entry name" value="TilS/TtcA_N"/>
</dbReference>
<gene>
    <name evidence="8" type="primary">tilS</name>
    <name evidence="10" type="ORF">SAMN05661096_02518</name>
</gene>
<keyword evidence="4 8" id="KW-0819">tRNA processing</keyword>
<dbReference type="InterPro" id="IPR012796">
    <property type="entry name" value="Lysidine-tRNA-synth_C"/>
</dbReference>
<comment type="similarity">
    <text evidence="8">Belongs to the tRNA(Ile)-lysidine synthase family.</text>
</comment>
<dbReference type="GO" id="GO:0032267">
    <property type="term" value="F:tRNA(Ile)-lysidine synthase activity"/>
    <property type="evidence" value="ECO:0007669"/>
    <property type="project" value="UniProtKB-EC"/>
</dbReference>
<feature type="binding site" evidence="8">
    <location>
        <begin position="27"/>
        <end position="32"/>
    </location>
    <ligand>
        <name>ATP</name>
        <dbReference type="ChEBI" id="CHEBI:30616"/>
    </ligand>
</feature>
<keyword evidence="11" id="KW-1185">Reference proteome</keyword>
<comment type="domain">
    <text evidence="8">The N-terminal region contains the highly conserved SGGXDS motif, predicted to be a P-loop motif involved in ATP binding.</text>
</comment>
<dbReference type="Pfam" id="PF11734">
    <property type="entry name" value="TilS_C"/>
    <property type="match status" value="1"/>
</dbReference>
<keyword evidence="2 8" id="KW-0963">Cytoplasm</keyword>
<dbReference type="NCBIfam" id="TIGR02432">
    <property type="entry name" value="lysidine_TilS_N"/>
    <property type="match status" value="1"/>
</dbReference>
<dbReference type="HAMAP" id="MF_01161">
    <property type="entry name" value="tRNA_Ile_lys_synt"/>
    <property type="match status" value="1"/>
</dbReference>
<keyword evidence="5 8" id="KW-0547">Nucleotide-binding</keyword>
<comment type="catalytic activity">
    <reaction evidence="7 8">
        <text>cytidine(34) in tRNA(Ile2) + L-lysine + ATP = lysidine(34) in tRNA(Ile2) + AMP + diphosphate + H(+)</text>
        <dbReference type="Rhea" id="RHEA:43744"/>
        <dbReference type="Rhea" id="RHEA-COMP:10625"/>
        <dbReference type="Rhea" id="RHEA-COMP:10670"/>
        <dbReference type="ChEBI" id="CHEBI:15378"/>
        <dbReference type="ChEBI" id="CHEBI:30616"/>
        <dbReference type="ChEBI" id="CHEBI:32551"/>
        <dbReference type="ChEBI" id="CHEBI:33019"/>
        <dbReference type="ChEBI" id="CHEBI:82748"/>
        <dbReference type="ChEBI" id="CHEBI:83665"/>
        <dbReference type="ChEBI" id="CHEBI:456215"/>
        <dbReference type="EC" id="6.3.4.19"/>
    </reaction>
</comment>
<evidence type="ECO:0000256" key="7">
    <source>
        <dbReference type="ARBA" id="ARBA00048539"/>
    </source>
</evidence>
<evidence type="ECO:0000313" key="11">
    <source>
        <dbReference type="Proteomes" id="UP000193804"/>
    </source>
</evidence>
<dbReference type="PANTHER" id="PTHR43033">
    <property type="entry name" value="TRNA(ILE)-LYSIDINE SYNTHASE-RELATED"/>
    <property type="match status" value="1"/>
</dbReference>
<dbReference type="SUPFAM" id="SSF52402">
    <property type="entry name" value="Adenine nucleotide alpha hydrolases-like"/>
    <property type="match status" value="1"/>
</dbReference>
<dbReference type="InterPro" id="IPR012094">
    <property type="entry name" value="tRNA_Ile_lys_synt"/>
</dbReference>